<name>A0A1Z4JP43_LEPBY</name>
<organism evidence="3 4">
    <name type="scientific">Leptolyngbya boryana NIES-2135</name>
    <dbReference type="NCBI Taxonomy" id="1973484"/>
    <lineage>
        <taxon>Bacteria</taxon>
        <taxon>Bacillati</taxon>
        <taxon>Cyanobacteriota</taxon>
        <taxon>Cyanophyceae</taxon>
        <taxon>Leptolyngbyales</taxon>
        <taxon>Leptolyngbyaceae</taxon>
        <taxon>Leptolyngbya group</taxon>
        <taxon>Leptolyngbya</taxon>
    </lineage>
</organism>
<protein>
    <submittedName>
        <fullName evidence="3">UspA domain-containing protein</fullName>
    </submittedName>
</protein>
<dbReference type="CDD" id="cd00293">
    <property type="entry name" value="USP-like"/>
    <property type="match status" value="1"/>
</dbReference>
<dbReference type="PRINTS" id="PR01438">
    <property type="entry name" value="UNVRSLSTRESS"/>
</dbReference>
<dbReference type="Proteomes" id="UP000217895">
    <property type="component" value="Chromosome"/>
</dbReference>
<dbReference type="PANTHER" id="PTHR46268:SF8">
    <property type="entry name" value="UNIVERSAL STRESS PROTEIN SLL1388"/>
    <property type="match status" value="1"/>
</dbReference>
<evidence type="ECO:0000259" key="2">
    <source>
        <dbReference type="Pfam" id="PF00582"/>
    </source>
</evidence>
<gene>
    <name evidence="3" type="ORF">NIES2135_52910</name>
</gene>
<dbReference type="PANTHER" id="PTHR46268">
    <property type="entry name" value="STRESS RESPONSE PROTEIN NHAX"/>
    <property type="match status" value="1"/>
</dbReference>
<comment type="similarity">
    <text evidence="1">Belongs to the universal stress protein A family.</text>
</comment>
<dbReference type="InterPro" id="IPR006016">
    <property type="entry name" value="UspA"/>
</dbReference>
<dbReference type="InterPro" id="IPR006015">
    <property type="entry name" value="Universal_stress_UspA"/>
</dbReference>
<dbReference type="AlphaFoldDB" id="A0A1Z4JP43"/>
<dbReference type="InterPro" id="IPR014729">
    <property type="entry name" value="Rossmann-like_a/b/a_fold"/>
</dbReference>
<dbReference type="EMBL" id="AP018203">
    <property type="protein sequence ID" value="BAY58418.1"/>
    <property type="molecule type" value="Genomic_DNA"/>
</dbReference>
<accession>A0A1Z4JP43</accession>
<evidence type="ECO:0000313" key="3">
    <source>
        <dbReference type="EMBL" id="BAY58418.1"/>
    </source>
</evidence>
<reference evidence="3 4" key="1">
    <citation type="submission" date="2017-06" db="EMBL/GenBank/DDBJ databases">
        <title>Genome sequencing of cyanobaciteial culture collection at National Institute for Environmental Studies (NIES).</title>
        <authorList>
            <person name="Hirose Y."/>
            <person name="Shimura Y."/>
            <person name="Fujisawa T."/>
            <person name="Nakamura Y."/>
            <person name="Kawachi M."/>
        </authorList>
    </citation>
    <scope>NUCLEOTIDE SEQUENCE [LARGE SCALE GENOMIC DNA]</scope>
    <source>
        <strain evidence="3 4">NIES-2135</strain>
    </source>
</reference>
<sequence>MLKKILVALDDSAMSAIVLEQALAIARAMNAHLMILHVLAVDEAGLPLEKFLKADQSMSFQVGQKFQQAWQTYQTEWETRLQSYVQQASALGVPAEASQSYGNPGHVICDWVWAWKADLVVMGRQGQSQLPGWMMGSVSAYVTQHASCSVFLVSAAQKQESTEIRDRALTEV</sequence>
<feature type="domain" description="UspA" evidence="2">
    <location>
        <begin position="1"/>
        <end position="153"/>
    </location>
</feature>
<evidence type="ECO:0000313" key="4">
    <source>
        <dbReference type="Proteomes" id="UP000217895"/>
    </source>
</evidence>
<dbReference type="Gene3D" id="3.40.50.620">
    <property type="entry name" value="HUPs"/>
    <property type="match status" value="1"/>
</dbReference>
<evidence type="ECO:0000256" key="1">
    <source>
        <dbReference type="ARBA" id="ARBA00008791"/>
    </source>
</evidence>
<proteinExistence type="inferred from homology"/>
<dbReference type="Pfam" id="PF00582">
    <property type="entry name" value="Usp"/>
    <property type="match status" value="1"/>
</dbReference>
<keyword evidence="4" id="KW-1185">Reference proteome</keyword>
<dbReference type="SUPFAM" id="SSF52402">
    <property type="entry name" value="Adenine nucleotide alpha hydrolases-like"/>
    <property type="match status" value="1"/>
</dbReference>